<dbReference type="AlphaFoldDB" id="A0A5M8RUW5"/>
<dbReference type="PANTHER" id="PTHR40042">
    <property type="entry name" value="HYPOTHETICAL MEMBRANE SPANNING PROTEIN"/>
    <property type="match status" value="1"/>
</dbReference>
<dbReference type="STRING" id="1925020.BTA30_02645"/>
<feature type="transmembrane region" description="Helical" evidence="1">
    <location>
        <begin position="170"/>
        <end position="190"/>
    </location>
</feature>
<dbReference type="Proteomes" id="UP000324326">
    <property type="component" value="Unassembled WGS sequence"/>
</dbReference>
<keyword evidence="1" id="KW-0812">Transmembrane</keyword>
<feature type="transmembrane region" description="Helical" evidence="1">
    <location>
        <begin position="47"/>
        <end position="69"/>
    </location>
</feature>
<dbReference type="PANTHER" id="PTHR40042:SF1">
    <property type="entry name" value="DUF1405 DOMAIN-CONTAINING PROTEIN"/>
    <property type="match status" value="1"/>
</dbReference>
<sequence length="197" mass="22553">MIAVKLISYILGQKPMLVLLLTINFFGTVYGYYWYLPQLMDTPAKFLIFVPDSPTATLFFLFVLIGLLFKRNASLFEALALVTLVKYGLWAVVMNILVLVTTGSIHWTGYMLIASHFAMAVQGVLYAPYYRFKGWHLALAAVWTLHNDIIDYVFGMMPNYSMLTQYMPQIGYFTFWLSIASIGLAYYVVLSRKAFKL</sequence>
<comment type="caution">
    <text evidence="2">The sequence shown here is derived from an EMBL/GenBank/DDBJ whole genome shotgun (WGS) entry which is preliminary data.</text>
</comment>
<feature type="transmembrane region" description="Helical" evidence="1">
    <location>
        <begin position="134"/>
        <end position="150"/>
    </location>
</feature>
<reference evidence="2 3" key="1">
    <citation type="submission" date="2018-08" db="EMBL/GenBank/DDBJ databases">
        <title>Bacillus phenotypic plasticity.</title>
        <authorList>
            <person name="Hurtado E."/>
        </authorList>
    </citation>
    <scope>NUCLEOTIDE SEQUENCE [LARGE SCALE GENOMIC DNA]</scope>
    <source>
        <strain evidence="2 3">427</strain>
    </source>
</reference>
<evidence type="ECO:0000313" key="3">
    <source>
        <dbReference type="Proteomes" id="UP000324326"/>
    </source>
</evidence>
<feature type="transmembrane region" description="Helical" evidence="1">
    <location>
        <begin position="78"/>
        <end position="101"/>
    </location>
</feature>
<name>A0A5M8RUW5_9BACI</name>
<accession>A0A5M8RUW5</accession>
<organism evidence="2 3">
    <name type="scientific">Bacillus swezeyi</name>
    <dbReference type="NCBI Taxonomy" id="1925020"/>
    <lineage>
        <taxon>Bacteria</taxon>
        <taxon>Bacillati</taxon>
        <taxon>Bacillota</taxon>
        <taxon>Bacilli</taxon>
        <taxon>Bacillales</taxon>
        <taxon>Bacillaceae</taxon>
        <taxon>Bacillus</taxon>
    </lineage>
</organism>
<dbReference type="EMBL" id="QSND01000002">
    <property type="protein sequence ID" value="KAA6451689.1"/>
    <property type="molecule type" value="Genomic_DNA"/>
</dbReference>
<feature type="transmembrane region" description="Helical" evidence="1">
    <location>
        <begin position="16"/>
        <end position="35"/>
    </location>
</feature>
<dbReference type="InterPro" id="IPR009845">
    <property type="entry name" value="DUF1405"/>
</dbReference>
<dbReference type="Pfam" id="PF07187">
    <property type="entry name" value="DUF1405"/>
    <property type="match status" value="1"/>
</dbReference>
<feature type="transmembrane region" description="Helical" evidence="1">
    <location>
        <begin position="107"/>
        <end position="127"/>
    </location>
</feature>
<evidence type="ECO:0000313" key="2">
    <source>
        <dbReference type="EMBL" id="KAA6451689.1"/>
    </source>
</evidence>
<keyword evidence="1" id="KW-1133">Transmembrane helix</keyword>
<gene>
    <name evidence="2" type="ORF">DX927_13265</name>
</gene>
<protein>
    <submittedName>
        <fullName evidence="2">DUF1405 domain-containing protein</fullName>
    </submittedName>
</protein>
<proteinExistence type="predicted"/>
<evidence type="ECO:0000256" key="1">
    <source>
        <dbReference type="SAM" id="Phobius"/>
    </source>
</evidence>
<keyword evidence="1" id="KW-0472">Membrane</keyword>